<reference evidence="9" key="1">
    <citation type="journal article" date="2015" name="BMC Genomics">
        <title>Genomic and transcriptomic analysis of the endophytic fungus Pestalotiopsis fici reveals its lifestyle and high potential for synthesis of natural products.</title>
        <authorList>
            <person name="Wang X."/>
            <person name="Zhang X."/>
            <person name="Liu L."/>
            <person name="Xiang M."/>
            <person name="Wang W."/>
            <person name="Sun X."/>
            <person name="Che Y."/>
            <person name="Guo L."/>
            <person name="Liu G."/>
            <person name="Guo L."/>
            <person name="Wang C."/>
            <person name="Yin W.B."/>
            <person name="Stadler M."/>
            <person name="Zhang X."/>
            <person name="Liu X."/>
        </authorList>
    </citation>
    <scope>NUCLEOTIDE SEQUENCE [LARGE SCALE GENOMIC DNA]</scope>
    <source>
        <strain evidence="9">W106-1 / CGMCC3.15140</strain>
    </source>
</reference>
<organism evidence="8 9">
    <name type="scientific">Pestalotiopsis fici (strain W106-1 / CGMCC3.15140)</name>
    <dbReference type="NCBI Taxonomy" id="1229662"/>
    <lineage>
        <taxon>Eukaryota</taxon>
        <taxon>Fungi</taxon>
        <taxon>Dikarya</taxon>
        <taxon>Ascomycota</taxon>
        <taxon>Pezizomycotina</taxon>
        <taxon>Sordariomycetes</taxon>
        <taxon>Xylariomycetidae</taxon>
        <taxon>Amphisphaeriales</taxon>
        <taxon>Sporocadaceae</taxon>
        <taxon>Pestalotiopsis</taxon>
    </lineage>
</organism>
<keyword evidence="6" id="KW-0560">Oxidoreductase</keyword>
<dbReference type="EMBL" id="KI912114">
    <property type="protein sequence ID" value="ETS79271.1"/>
    <property type="molecule type" value="Genomic_DNA"/>
</dbReference>
<keyword evidence="4" id="KW-0285">Flavoprotein</keyword>
<evidence type="ECO:0000259" key="7">
    <source>
        <dbReference type="Pfam" id="PF01494"/>
    </source>
</evidence>
<dbReference type="GeneID" id="19274137"/>
<evidence type="ECO:0000313" key="9">
    <source>
        <dbReference type="Proteomes" id="UP000030651"/>
    </source>
</evidence>
<dbReference type="PRINTS" id="PR00420">
    <property type="entry name" value="RNGMNOXGNASE"/>
</dbReference>
<gene>
    <name evidence="8" type="ORF">PFICI_09124</name>
</gene>
<accession>W3X282</accession>
<dbReference type="SUPFAM" id="SSF51905">
    <property type="entry name" value="FAD/NAD(P)-binding domain"/>
    <property type="match status" value="1"/>
</dbReference>
<evidence type="ECO:0000256" key="4">
    <source>
        <dbReference type="ARBA" id="ARBA00022630"/>
    </source>
</evidence>
<evidence type="ECO:0000256" key="2">
    <source>
        <dbReference type="ARBA" id="ARBA00005179"/>
    </source>
</evidence>
<dbReference type="OMA" id="GQVYAKR"/>
<dbReference type="Pfam" id="PF01494">
    <property type="entry name" value="FAD_binding_3"/>
    <property type="match status" value="2"/>
</dbReference>
<dbReference type="Proteomes" id="UP000030651">
    <property type="component" value="Unassembled WGS sequence"/>
</dbReference>
<evidence type="ECO:0000256" key="3">
    <source>
        <dbReference type="ARBA" id="ARBA00007992"/>
    </source>
</evidence>
<feature type="domain" description="FAD-binding" evidence="7">
    <location>
        <begin position="287"/>
        <end position="343"/>
    </location>
</feature>
<protein>
    <recommendedName>
        <fullName evidence="7">FAD-binding domain-containing protein</fullName>
    </recommendedName>
</protein>
<proteinExistence type="inferred from homology"/>
<comment type="similarity">
    <text evidence="3">Belongs to the paxM FAD-dependent monooxygenase family.</text>
</comment>
<name>W3X282_PESFW</name>
<evidence type="ECO:0000256" key="6">
    <source>
        <dbReference type="ARBA" id="ARBA00023002"/>
    </source>
</evidence>
<dbReference type="Gene3D" id="3.50.50.60">
    <property type="entry name" value="FAD/NAD(P)-binding domain"/>
    <property type="match status" value="1"/>
</dbReference>
<dbReference type="InterPro" id="IPR050562">
    <property type="entry name" value="FAD_mOase_fung"/>
</dbReference>
<evidence type="ECO:0000256" key="5">
    <source>
        <dbReference type="ARBA" id="ARBA00022827"/>
    </source>
</evidence>
<dbReference type="OrthoDB" id="10029326at2759"/>
<keyword evidence="5" id="KW-0274">FAD</keyword>
<sequence>MSSKKPFRVVIAGGGVAGLTLANMLQKFDIDYVLLESHGDISPPVGASIGLFPNGLLILDQIGCYDAVKAVAQEGQTEKSHIRASNGKSLSTTSYMVDHLEKRHGYPMLFFDRQWLLKVLYDCVEQKDRILVNQRVKTIKTTETGVEVLTASGQTFTGDIVIGADGIHSSVRREMRRIAAATRPGYFKADEEDKVPCYYKCSFGIAKDVEGWPTGEQCFTLGRGKSFLVASGPENRCYWFLFVRFPEPLYGKDIPKYSREDEAEFMKEHGNLPITEDLTLGQVYAKRETSALTPLHEVVFDKWFLDRILLVGDSAHKPNPIGGMGGNGAIETAAELLNELLDLKAQRQAGLSNMTTAEISAMFKRVQDARFERAKFTVSTSHQMQALFAYENPLLSDFIWRVATPLSGEDNSMRMLSARIKGGIRLRHSQVEPRPHMVPYDVELPAKSFGAATQWVGRGLLGAGVGLLFNAAHSQSGRVWLSRMISQPSFNATQSLLYSLAMLISPALIYTIEGHRAGNQGSLLALPSLATFSLAAQSITRVAPAYTTLSALEVHQDPADRCLSVDVAEVLFPSLIAGYLAPSAVLLSLPSSSHNAWLGQLLPALFSTTTFVLGYINKQRRLHKGDGKTTSTSGEEHVKKRYNDSDVPYIKSTYKMAFAVQSVIHITSLVLSFRQGSYNMISGSGLLKSGAGLTSAAYLLHGLHSLWSLRSQGYISTARALKAAAGVVCGQVLVGPGAALTGLWHWREGVIASLAKKENHVSQDKKQA</sequence>
<dbReference type="PANTHER" id="PTHR47356:SF2">
    <property type="entry name" value="FAD-BINDING DOMAIN-CONTAINING PROTEIN-RELATED"/>
    <property type="match status" value="1"/>
</dbReference>
<evidence type="ECO:0000256" key="1">
    <source>
        <dbReference type="ARBA" id="ARBA00001974"/>
    </source>
</evidence>
<dbReference type="GO" id="GO:0004497">
    <property type="term" value="F:monooxygenase activity"/>
    <property type="evidence" value="ECO:0007669"/>
    <property type="project" value="InterPro"/>
</dbReference>
<evidence type="ECO:0000313" key="8">
    <source>
        <dbReference type="EMBL" id="ETS79271.1"/>
    </source>
</evidence>
<feature type="domain" description="FAD-binding" evidence="7">
    <location>
        <begin position="8"/>
        <end position="175"/>
    </location>
</feature>
<comment type="cofactor">
    <cofactor evidence="1">
        <name>FAD</name>
        <dbReference type="ChEBI" id="CHEBI:57692"/>
    </cofactor>
</comment>
<dbReference type="STRING" id="1229662.W3X282"/>
<dbReference type="InterPro" id="IPR002938">
    <property type="entry name" value="FAD-bd"/>
</dbReference>
<dbReference type="RefSeq" id="XP_007835896.1">
    <property type="nucleotide sequence ID" value="XM_007837705.1"/>
</dbReference>
<keyword evidence="9" id="KW-1185">Reference proteome</keyword>
<dbReference type="AlphaFoldDB" id="W3X282"/>
<dbReference type="InParanoid" id="W3X282"/>
<comment type="pathway">
    <text evidence="2">Secondary metabolite biosynthesis.</text>
</comment>
<dbReference type="PANTHER" id="PTHR47356">
    <property type="entry name" value="FAD-DEPENDENT MONOOXYGENASE ASQG-RELATED"/>
    <property type="match status" value="1"/>
</dbReference>
<dbReference type="KEGG" id="pfy:PFICI_09124"/>
<dbReference type="InterPro" id="IPR036188">
    <property type="entry name" value="FAD/NAD-bd_sf"/>
</dbReference>
<dbReference type="GO" id="GO:0071949">
    <property type="term" value="F:FAD binding"/>
    <property type="evidence" value="ECO:0007669"/>
    <property type="project" value="InterPro"/>
</dbReference>
<dbReference type="eggNOG" id="KOG2614">
    <property type="taxonomic scope" value="Eukaryota"/>
</dbReference>
<dbReference type="HOGENOM" id="CLU_009665_12_0_1"/>